<gene>
    <name evidence="1" type="ORF">BDV27DRAFT_163180</name>
</gene>
<dbReference type="EMBL" id="ML737863">
    <property type="protein sequence ID" value="KAE8358858.1"/>
    <property type="molecule type" value="Genomic_DNA"/>
</dbReference>
<dbReference type="AlphaFoldDB" id="A0A5N6ZNA0"/>
<sequence>MSSESKSCESSDSDDNVIIFYEPETNTTASTGKAKMPKGREGLKTAFGLVGNDE</sequence>
<dbReference type="GeneID" id="43657958"/>
<dbReference type="Proteomes" id="UP000326268">
    <property type="component" value="Unassembled WGS sequence"/>
</dbReference>
<dbReference type="RefSeq" id="XP_031921939.1">
    <property type="nucleotide sequence ID" value="XM_032073512.1"/>
</dbReference>
<proteinExistence type="predicted"/>
<reference evidence="1 2" key="1">
    <citation type="submission" date="2019-04" db="EMBL/GenBank/DDBJ databases">
        <title>Friends and foes A comparative genomics studyof 23 Aspergillus species from section Flavi.</title>
        <authorList>
            <consortium name="DOE Joint Genome Institute"/>
            <person name="Kjaerbolling I."/>
            <person name="Vesth T."/>
            <person name="Frisvad J.C."/>
            <person name="Nybo J.L."/>
            <person name="Theobald S."/>
            <person name="Kildgaard S."/>
            <person name="Isbrandt T."/>
            <person name="Kuo A."/>
            <person name="Sato A."/>
            <person name="Lyhne E.K."/>
            <person name="Kogle M.E."/>
            <person name="Wiebenga A."/>
            <person name="Kun R.S."/>
            <person name="Lubbers R.J."/>
            <person name="Makela M.R."/>
            <person name="Barry K."/>
            <person name="Chovatia M."/>
            <person name="Clum A."/>
            <person name="Daum C."/>
            <person name="Haridas S."/>
            <person name="He G."/>
            <person name="LaButti K."/>
            <person name="Lipzen A."/>
            <person name="Mondo S."/>
            <person name="Riley R."/>
            <person name="Salamov A."/>
            <person name="Simmons B.A."/>
            <person name="Magnuson J.K."/>
            <person name="Henrissat B."/>
            <person name="Mortensen U.H."/>
            <person name="Larsen T.O."/>
            <person name="Devries R.P."/>
            <person name="Grigoriev I.V."/>
            <person name="Machida M."/>
            <person name="Baker S.E."/>
            <person name="Andersen M.R."/>
        </authorList>
    </citation>
    <scope>NUCLEOTIDE SEQUENCE [LARGE SCALE GENOMIC DNA]</scope>
    <source>
        <strain evidence="1 2">CBS 763.97</strain>
    </source>
</reference>
<evidence type="ECO:0000313" key="2">
    <source>
        <dbReference type="Proteomes" id="UP000326268"/>
    </source>
</evidence>
<keyword evidence="2" id="KW-1185">Reference proteome</keyword>
<evidence type="ECO:0000313" key="1">
    <source>
        <dbReference type="EMBL" id="KAE8358858.1"/>
    </source>
</evidence>
<accession>A0A5N6ZNA0</accession>
<name>A0A5N6ZNA0_9EURO</name>
<protein>
    <submittedName>
        <fullName evidence="1">Uncharacterized protein</fullName>
    </submittedName>
</protein>
<organism evidence="1 2">
    <name type="scientific">Aspergillus caelatus</name>
    <dbReference type="NCBI Taxonomy" id="61420"/>
    <lineage>
        <taxon>Eukaryota</taxon>
        <taxon>Fungi</taxon>
        <taxon>Dikarya</taxon>
        <taxon>Ascomycota</taxon>
        <taxon>Pezizomycotina</taxon>
        <taxon>Eurotiomycetes</taxon>
        <taxon>Eurotiomycetidae</taxon>
        <taxon>Eurotiales</taxon>
        <taxon>Aspergillaceae</taxon>
        <taxon>Aspergillus</taxon>
        <taxon>Aspergillus subgen. Circumdati</taxon>
    </lineage>
</organism>